<sequence length="307" mass="35479">MILFIILVNASVFSIEGLGEDQAIFRNFYYGDINIARIEFSLRPEFNILNKGSDFRGIFWTNPFLLNMKIPVYKGLSLSLGSIERYNQSFDIYGQRGSLGMYIQGRGGIEELYFQLNQHLHSAELFFRGSYLYGSSREIWEYTIGNYSIADTFLYKNNGRIFCGGLKLFFLSCYYEGLGTLNMDKDGSDTTYELPQVLGFGFGHNFNSLSFNLAIEHSFGGNWDRVTRAKLSVVQDRLGLSYSYNPWHYDGIKEHNLSFILKIQLSNMATISFNPYLGLRMKGSLREFFFVPEFELILEEVFARRKK</sequence>
<evidence type="ECO:0000313" key="1">
    <source>
        <dbReference type="EMBL" id="HGE78173.1"/>
    </source>
</evidence>
<proteinExistence type="predicted"/>
<accession>A0A7V3RHG0</accession>
<dbReference type="EMBL" id="DTOZ01000109">
    <property type="protein sequence ID" value="HGE78173.1"/>
    <property type="molecule type" value="Genomic_DNA"/>
</dbReference>
<gene>
    <name evidence="1" type="ORF">ENX68_04140</name>
</gene>
<comment type="caution">
    <text evidence="1">The sequence shown here is derived from an EMBL/GenBank/DDBJ whole genome shotgun (WGS) entry which is preliminary data.</text>
</comment>
<name>A0A7V3RHG0_UNCW3</name>
<protein>
    <submittedName>
        <fullName evidence="1">Uncharacterized protein</fullName>
    </submittedName>
</protein>
<dbReference type="AlphaFoldDB" id="A0A7V3RHG0"/>
<organism evidence="1">
    <name type="scientific">candidate division WOR-3 bacterium</name>
    <dbReference type="NCBI Taxonomy" id="2052148"/>
    <lineage>
        <taxon>Bacteria</taxon>
        <taxon>Bacteria division WOR-3</taxon>
    </lineage>
</organism>
<reference evidence="1" key="1">
    <citation type="journal article" date="2020" name="mSystems">
        <title>Genome- and Community-Level Interaction Insights into Carbon Utilization and Element Cycling Functions of Hydrothermarchaeota in Hydrothermal Sediment.</title>
        <authorList>
            <person name="Zhou Z."/>
            <person name="Liu Y."/>
            <person name="Xu W."/>
            <person name="Pan J."/>
            <person name="Luo Z.H."/>
            <person name="Li M."/>
        </authorList>
    </citation>
    <scope>NUCLEOTIDE SEQUENCE [LARGE SCALE GENOMIC DNA]</scope>
    <source>
        <strain evidence="1">SpSt-961</strain>
    </source>
</reference>